<evidence type="ECO:0000256" key="6">
    <source>
        <dbReference type="ARBA" id="ARBA00023136"/>
    </source>
</evidence>
<dbReference type="PANTHER" id="PTHR30151:SF20">
    <property type="entry name" value="ABC TRANSPORTER PERMEASE PROTEIN HI_0355-RELATED"/>
    <property type="match status" value="1"/>
</dbReference>
<accession>A0ABP8P624</accession>
<evidence type="ECO:0000256" key="4">
    <source>
        <dbReference type="ARBA" id="ARBA00022692"/>
    </source>
</evidence>
<feature type="domain" description="ABC transmembrane type-1" evidence="9">
    <location>
        <begin position="116"/>
        <end position="296"/>
    </location>
</feature>
<keyword evidence="4 7" id="KW-0812">Transmembrane</keyword>
<evidence type="ECO:0000256" key="7">
    <source>
        <dbReference type="RuleBase" id="RU363032"/>
    </source>
</evidence>
<keyword evidence="3" id="KW-1003">Cell membrane</keyword>
<evidence type="ECO:0000313" key="11">
    <source>
        <dbReference type="Proteomes" id="UP001500731"/>
    </source>
</evidence>
<evidence type="ECO:0000256" key="8">
    <source>
        <dbReference type="SAM" id="MobiDB-lite"/>
    </source>
</evidence>
<comment type="subcellular location">
    <subcellularLocation>
        <location evidence="1 7">Cell membrane</location>
        <topology evidence="1 7">Multi-pass membrane protein</topology>
    </subcellularLocation>
</comment>
<dbReference type="CDD" id="cd06261">
    <property type="entry name" value="TM_PBP2"/>
    <property type="match status" value="1"/>
</dbReference>
<protein>
    <submittedName>
        <fullName evidence="10">ABC transporter permease</fullName>
    </submittedName>
</protein>
<dbReference type="RefSeq" id="WP_345184715.1">
    <property type="nucleotide sequence ID" value="NZ_BAABGP010000005.1"/>
</dbReference>
<dbReference type="Proteomes" id="UP001500731">
    <property type="component" value="Unassembled WGS sequence"/>
</dbReference>
<feature type="transmembrane region" description="Helical" evidence="7">
    <location>
        <begin position="98"/>
        <end position="116"/>
    </location>
</feature>
<evidence type="ECO:0000256" key="1">
    <source>
        <dbReference type="ARBA" id="ARBA00004651"/>
    </source>
</evidence>
<evidence type="ECO:0000259" key="9">
    <source>
        <dbReference type="PROSITE" id="PS50928"/>
    </source>
</evidence>
<evidence type="ECO:0000256" key="3">
    <source>
        <dbReference type="ARBA" id="ARBA00022475"/>
    </source>
</evidence>
<feature type="transmembrane region" description="Helical" evidence="7">
    <location>
        <begin position="154"/>
        <end position="175"/>
    </location>
</feature>
<feature type="transmembrane region" description="Helical" evidence="7">
    <location>
        <begin position="58"/>
        <end position="78"/>
    </location>
</feature>
<dbReference type="InterPro" id="IPR000515">
    <property type="entry name" value="MetI-like"/>
</dbReference>
<keyword evidence="5 7" id="KW-1133">Transmembrane helix</keyword>
<dbReference type="SUPFAM" id="SSF161098">
    <property type="entry name" value="MetI-like"/>
    <property type="match status" value="1"/>
</dbReference>
<feature type="region of interest" description="Disordered" evidence="8">
    <location>
        <begin position="1"/>
        <end position="22"/>
    </location>
</feature>
<gene>
    <name evidence="10" type="ORF">GCM10023171_08700</name>
</gene>
<comment type="caution">
    <text evidence="10">The sequence shown here is derived from an EMBL/GenBank/DDBJ whole genome shotgun (WGS) entry which is preliminary data.</text>
</comment>
<keyword evidence="6 7" id="KW-0472">Membrane</keyword>
<keyword evidence="11" id="KW-1185">Reference proteome</keyword>
<sequence>MSASTVQASEAGALSRPPKTDLTGRFGYAADDQRNFFRPESEAELQAKGRHARRKHVLMVWVGRVALAVVVIGGWQLFTQLKWVDKFFYGQPSLVWDSLVHLFTVGTAFGSIWENLWVTVQEALLGFAVGTLAGMIVGILLGSNRYLAEVCGPYIKIVNAIPRIVLGSIFIVAFGLGMPAKVLLAAVLVFFAVFFNAFQGVREVDQNLVSNVRVLGASPLQVARHVTIPSAMTWIIASLHTAFGFAIIGALVAEVLGAQRGIGLIISQAQGSFDPNTVFACMVIIAVFTLVAEYLISMLERRVLKWRPPSRSEASSI</sequence>
<reference evidence="11" key="1">
    <citation type="journal article" date="2019" name="Int. J. Syst. Evol. Microbiol.">
        <title>The Global Catalogue of Microorganisms (GCM) 10K type strain sequencing project: providing services to taxonomists for standard genome sequencing and annotation.</title>
        <authorList>
            <consortium name="The Broad Institute Genomics Platform"/>
            <consortium name="The Broad Institute Genome Sequencing Center for Infectious Disease"/>
            <person name="Wu L."/>
            <person name="Ma J."/>
        </authorList>
    </citation>
    <scope>NUCLEOTIDE SEQUENCE [LARGE SCALE GENOMIC DNA]</scope>
    <source>
        <strain evidence="11">JCM 17839</strain>
    </source>
</reference>
<dbReference type="Pfam" id="PF00528">
    <property type="entry name" value="BPD_transp_1"/>
    <property type="match status" value="1"/>
</dbReference>
<evidence type="ECO:0000256" key="2">
    <source>
        <dbReference type="ARBA" id="ARBA00022448"/>
    </source>
</evidence>
<dbReference type="InterPro" id="IPR035906">
    <property type="entry name" value="MetI-like_sf"/>
</dbReference>
<feature type="transmembrane region" description="Helical" evidence="7">
    <location>
        <begin position="234"/>
        <end position="256"/>
    </location>
</feature>
<name>A0ABP8P624_9MICO</name>
<dbReference type="Gene3D" id="1.10.3720.10">
    <property type="entry name" value="MetI-like"/>
    <property type="match status" value="1"/>
</dbReference>
<dbReference type="EMBL" id="BAABGP010000005">
    <property type="protein sequence ID" value="GAA4481002.1"/>
    <property type="molecule type" value="Genomic_DNA"/>
</dbReference>
<dbReference type="PROSITE" id="PS50928">
    <property type="entry name" value="ABC_TM1"/>
    <property type="match status" value="1"/>
</dbReference>
<keyword evidence="2 7" id="KW-0813">Transport</keyword>
<feature type="transmembrane region" description="Helical" evidence="7">
    <location>
        <begin position="277"/>
        <end position="296"/>
    </location>
</feature>
<evidence type="ECO:0000313" key="10">
    <source>
        <dbReference type="EMBL" id="GAA4481002.1"/>
    </source>
</evidence>
<proteinExistence type="inferred from homology"/>
<organism evidence="10 11">
    <name type="scientific">Microbacterium panaciterrae</name>
    <dbReference type="NCBI Taxonomy" id="985759"/>
    <lineage>
        <taxon>Bacteria</taxon>
        <taxon>Bacillati</taxon>
        <taxon>Actinomycetota</taxon>
        <taxon>Actinomycetes</taxon>
        <taxon>Micrococcales</taxon>
        <taxon>Microbacteriaceae</taxon>
        <taxon>Microbacterium</taxon>
    </lineage>
</organism>
<dbReference type="PANTHER" id="PTHR30151">
    <property type="entry name" value="ALKANE SULFONATE ABC TRANSPORTER-RELATED, MEMBRANE SUBUNIT"/>
    <property type="match status" value="1"/>
</dbReference>
<feature type="transmembrane region" description="Helical" evidence="7">
    <location>
        <begin position="123"/>
        <end position="142"/>
    </location>
</feature>
<comment type="similarity">
    <text evidence="7">Belongs to the binding-protein-dependent transport system permease family.</text>
</comment>
<evidence type="ECO:0000256" key="5">
    <source>
        <dbReference type="ARBA" id="ARBA00022989"/>
    </source>
</evidence>